<gene>
    <name evidence="1" type="ORF">DKW60_23265</name>
</gene>
<evidence type="ECO:0000313" key="2">
    <source>
        <dbReference type="Proteomes" id="UP000245539"/>
    </source>
</evidence>
<dbReference type="OrthoDB" id="9796523at2"/>
<keyword evidence="2" id="KW-1185">Reference proteome</keyword>
<sequence length="191" mass="21498">TFNHNSGKNTEPYYLKKFVEIHGNQLVTIEPVGAAGVPKTIVDKAVLKKKELVKAARKTGDPLDKSFEVWAVFDCDEHPYIPESFEKAKGNNLKVAYSNPCFELWLYLHKSDQSAAIHRKALGKQLQQIVPSYDPDRAKTLCPSIFTNDEYEKAKQRAQQLKTSHDRVGAGMACPYTDVYELLEVIIANGK</sequence>
<dbReference type="Pfam" id="PF13707">
    <property type="entry name" value="RloB"/>
    <property type="match status" value="1"/>
</dbReference>
<feature type="non-terminal residue" evidence="1">
    <location>
        <position position="1"/>
    </location>
</feature>
<accession>A0A317C051</accession>
<dbReference type="EMBL" id="QGKM01000135">
    <property type="protein sequence ID" value="PWQ92034.1"/>
    <property type="molecule type" value="Genomic_DNA"/>
</dbReference>
<organism evidence="1 2">
    <name type="scientific">Leucothrix pacifica</name>
    <dbReference type="NCBI Taxonomy" id="1247513"/>
    <lineage>
        <taxon>Bacteria</taxon>
        <taxon>Pseudomonadati</taxon>
        <taxon>Pseudomonadota</taxon>
        <taxon>Gammaproteobacteria</taxon>
        <taxon>Thiotrichales</taxon>
        <taxon>Thiotrichaceae</taxon>
        <taxon>Leucothrix</taxon>
    </lineage>
</organism>
<dbReference type="InterPro" id="IPR025591">
    <property type="entry name" value="RloB"/>
</dbReference>
<comment type="caution">
    <text evidence="1">The sequence shown here is derived from an EMBL/GenBank/DDBJ whole genome shotgun (WGS) entry which is preliminary data.</text>
</comment>
<dbReference type="Proteomes" id="UP000245539">
    <property type="component" value="Unassembled WGS sequence"/>
</dbReference>
<proteinExistence type="predicted"/>
<name>A0A317C051_9GAMM</name>
<protein>
    <recommendedName>
        <fullName evidence="3">RloB domain-containing protein</fullName>
    </recommendedName>
</protein>
<dbReference type="RefSeq" id="WP_109840029.1">
    <property type="nucleotide sequence ID" value="NZ_QGKM01000135.1"/>
</dbReference>
<evidence type="ECO:0000313" key="1">
    <source>
        <dbReference type="EMBL" id="PWQ92034.1"/>
    </source>
</evidence>
<evidence type="ECO:0008006" key="3">
    <source>
        <dbReference type="Google" id="ProtNLM"/>
    </source>
</evidence>
<dbReference type="AlphaFoldDB" id="A0A317C051"/>
<reference evidence="1 2" key="1">
    <citation type="submission" date="2018-05" db="EMBL/GenBank/DDBJ databases">
        <title>Leucothrix arctica sp. nov., isolated from Arctic seawater.</title>
        <authorList>
            <person name="Choi A."/>
            <person name="Baek K."/>
        </authorList>
    </citation>
    <scope>NUCLEOTIDE SEQUENCE [LARGE SCALE GENOMIC DNA]</scope>
    <source>
        <strain evidence="1 2">JCM 18388</strain>
    </source>
</reference>